<accession>A0AA88A4P0</accession>
<name>A0AA88A4P0_FICCA</name>
<keyword evidence="3" id="KW-0238">DNA-binding</keyword>
<dbReference type="FunFam" id="2.170.150.80:FF:000008">
    <property type="entry name" value="NAC domain-containing protein 72-like"/>
    <property type="match status" value="1"/>
</dbReference>
<feature type="domain" description="NAC" evidence="7">
    <location>
        <begin position="15"/>
        <end position="174"/>
    </location>
</feature>
<feature type="compositionally biased region" description="Polar residues" evidence="6">
    <location>
        <begin position="212"/>
        <end position="222"/>
    </location>
</feature>
<dbReference type="GO" id="GO:0005634">
    <property type="term" value="C:nucleus"/>
    <property type="evidence" value="ECO:0007669"/>
    <property type="project" value="UniProtKB-SubCell"/>
</dbReference>
<dbReference type="InterPro" id="IPR036093">
    <property type="entry name" value="NAC_dom_sf"/>
</dbReference>
<evidence type="ECO:0000256" key="3">
    <source>
        <dbReference type="ARBA" id="ARBA00023125"/>
    </source>
</evidence>
<dbReference type="InterPro" id="IPR003441">
    <property type="entry name" value="NAC-dom"/>
</dbReference>
<feature type="region of interest" description="Disordered" evidence="6">
    <location>
        <begin position="201"/>
        <end position="226"/>
    </location>
</feature>
<sequence>METMINKAQNTEFQLPPGFRFHPSDEELIVHYLRNKVVSTPLPAASIITDIDLYKYNPWELPGKASFGDEEWFFFTPRDRKYPNGSRPNRAAGSGYWKATGTDKHIFSSCGTKSIGVKKALVFYKGRPPKGVKTEWIMNEYRLLDTMIWSTSTNSKRKGSMRLDDWVLCRVRQKSNNRMRSTPETDRNYSIHEQTNTYFQRPEYNHNHDHQNQTCPKSSTTTAPPPQNLEMIIDYLYKDFPMLPYLIATTSQNTTCGSTGQFSSVSTSDDHILFNNHQGIIREELNASCSSTTLKEYHWDMDQAEPFIKGVNNDHDWRSNDIQHQGRVRMSGPPYDL</sequence>
<dbReference type="Pfam" id="PF02365">
    <property type="entry name" value="NAM"/>
    <property type="match status" value="1"/>
</dbReference>
<evidence type="ECO:0000256" key="4">
    <source>
        <dbReference type="ARBA" id="ARBA00023163"/>
    </source>
</evidence>
<dbReference type="PANTHER" id="PTHR31744">
    <property type="entry name" value="PROTEIN CUP-SHAPED COTYLEDON 2-RELATED"/>
    <property type="match status" value="1"/>
</dbReference>
<dbReference type="Gene3D" id="2.170.150.80">
    <property type="entry name" value="NAC domain"/>
    <property type="match status" value="1"/>
</dbReference>
<evidence type="ECO:0000313" key="8">
    <source>
        <dbReference type="EMBL" id="GMN39118.1"/>
    </source>
</evidence>
<keyword evidence="4" id="KW-0804">Transcription</keyword>
<organism evidence="8 9">
    <name type="scientific">Ficus carica</name>
    <name type="common">Common fig</name>
    <dbReference type="NCBI Taxonomy" id="3494"/>
    <lineage>
        <taxon>Eukaryota</taxon>
        <taxon>Viridiplantae</taxon>
        <taxon>Streptophyta</taxon>
        <taxon>Embryophyta</taxon>
        <taxon>Tracheophyta</taxon>
        <taxon>Spermatophyta</taxon>
        <taxon>Magnoliopsida</taxon>
        <taxon>eudicotyledons</taxon>
        <taxon>Gunneridae</taxon>
        <taxon>Pentapetalae</taxon>
        <taxon>rosids</taxon>
        <taxon>fabids</taxon>
        <taxon>Rosales</taxon>
        <taxon>Moraceae</taxon>
        <taxon>Ficeae</taxon>
        <taxon>Ficus</taxon>
    </lineage>
</organism>
<evidence type="ECO:0000259" key="7">
    <source>
        <dbReference type="PROSITE" id="PS51005"/>
    </source>
</evidence>
<dbReference type="EMBL" id="BTGU01000009">
    <property type="protein sequence ID" value="GMN39118.1"/>
    <property type="molecule type" value="Genomic_DNA"/>
</dbReference>
<keyword evidence="2" id="KW-0805">Transcription regulation</keyword>
<evidence type="ECO:0000256" key="5">
    <source>
        <dbReference type="ARBA" id="ARBA00023242"/>
    </source>
</evidence>
<dbReference type="GO" id="GO:0003677">
    <property type="term" value="F:DNA binding"/>
    <property type="evidence" value="ECO:0007669"/>
    <property type="project" value="UniProtKB-KW"/>
</dbReference>
<proteinExistence type="predicted"/>
<reference evidence="8" key="1">
    <citation type="submission" date="2023-07" db="EMBL/GenBank/DDBJ databases">
        <title>draft genome sequence of fig (Ficus carica).</title>
        <authorList>
            <person name="Takahashi T."/>
            <person name="Nishimura K."/>
        </authorList>
    </citation>
    <scope>NUCLEOTIDE SEQUENCE</scope>
</reference>
<dbReference type="GO" id="GO:0006355">
    <property type="term" value="P:regulation of DNA-templated transcription"/>
    <property type="evidence" value="ECO:0007669"/>
    <property type="project" value="InterPro"/>
</dbReference>
<dbReference type="Proteomes" id="UP001187192">
    <property type="component" value="Unassembled WGS sequence"/>
</dbReference>
<evidence type="ECO:0000256" key="2">
    <source>
        <dbReference type="ARBA" id="ARBA00023015"/>
    </source>
</evidence>
<gene>
    <name evidence="8" type="ORF">TIFTF001_008358</name>
</gene>
<dbReference type="AlphaFoldDB" id="A0AA88A4P0"/>
<evidence type="ECO:0000256" key="1">
    <source>
        <dbReference type="ARBA" id="ARBA00004123"/>
    </source>
</evidence>
<dbReference type="PANTHER" id="PTHR31744:SF233">
    <property type="entry name" value="NAC DOMAIN-CONTAINING PROTEIN 72-LIKE"/>
    <property type="match status" value="1"/>
</dbReference>
<comment type="subcellular location">
    <subcellularLocation>
        <location evidence="1">Nucleus</location>
    </subcellularLocation>
</comment>
<keyword evidence="5" id="KW-0539">Nucleus</keyword>
<evidence type="ECO:0000313" key="9">
    <source>
        <dbReference type="Proteomes" id="UP001187192"/>
    </source>
</evidence>
<comment type="caution">
    <text evidence="8">The sequence shown here is derived from an EMBL/GenBank/DDBJ whole genome shotgun (WGS) entry which is preliminary data.</text>
</comment>
<evidence type="ECO:0000256" key="6">
    <source>
        <dbReference type="SAM" id="MobiDB-lite"/>
    </source>
</evidence>
<protein>
    <recommendedName>
        <fullName evidence="7">NAC domain-containing protein</fullName>
    </recommendedName>
</protein>
<dbReference type="PROSITE" id="PS51005">
    <property type="entry name" value="NAC"/>
    <property type="match status" value="1"/>
</dbReference>
<dbReference type="SUPFAM" id="SSF101941">
    <property type="entry name" value="NAC domain"/>
    <property type="match status" value="1"/>
</dbReference>
<keyword evidence="9" id="KW-1185">Reference proteome</keyword>